<comment type="cofactor">
    <cofactor evidence="16 17">
        <name>FMN</name>
        <dbReference type="ChEBI" id="CHEBI:58210"/>
    </cofactor>
</comment>
<keyword evidence="10 16" id="KW-0520">NAD</keyword>
<keyword evidence="12 16" id="KW-0406">Ion transport</keyword>
<feature type="transmembrane region" description="Helical" evidence="16">
    <location>
        <begin position="12"/>
        <end position="33"/>
    </location>
</feature>
<dbReference type="Proteomes" id="UP000541425">
    <property type="component" value="Unassembled WGS sequence"/>
</dbReference>
<sequence>MKLNTNSNAYTITYAAVVVVIVAFLLAFAYAGLKERSDSNERIDKKQQILAALNIRNVDKVQTEDKYKEVVMTDAIVNAKGDILKQGAQKDQDGFKVDRKSMSSECLPLYVCKVGNETKYVIPMVGKGLWGSIWGFVALNADGQTIYGAYFSHESETAGLGSLIKDEPFQKEFQGKKAYLNGTPALKVVKSGTVKDANTECDGITGATLTSNGVNDMIHEYLKNYQAYLASLNK</sequence>
<evidence type="ECO:0000256" key="10">
    <source>
        <dbReference type="ARBA" id="ARBA00023027"/>
    </source>
</evidence>
<evidence type="ECO:0000256" key="17">
    <source>
        <dbReference type="PIRNR" id="PIRNR009437"/>
    </source>
</evidence>
<keyword evidence="1 16" id="KW-0813">Transport</keyword>
<keyword evidence="11 16" id="KW-0915">Sodium</keyword>
<dbReference type="GO" id="GO:0016655">
    <property type="term" value="F:oxidoreductase activity, acting on NAD(P)H, quinone or similar compound as acceptor"/>
    <property type="evidence" value="ECO:0007669"/>
    <property type="project" value="UniProtKB-UniRule"/>
</dbReference>
<evidence type="ECO:0000256" key="13">
    <source>
        <dbReference type="ARBA" id="ARBA00023075"/>
    </source>
</evidence>
<evidence type="ECO:0000256" key="12">
    <source>
        <dbReference type="ARBA" id="ARBA00023065"/>
    </source>
</evidence>
<evidence type="ECO:0000259" key="18">
    <source>
        <dbReference type="SMART" id="SM00900"/>
    </source>
</evidence>
<evidence type="ECO:0000256" key="15">
    <source>
        <dbReference type="ARBA" id="ARBA00023201"/>
    </source>
</evidence>
<keyword evidence="2 16" id="KW-1003">Cell membrane</keyword>
<evidence type="ECO:0000256" key="8">
    <source>
        <dbReference type="ARBA" id="ARBA00022967"/>
    </source>
</evidence>
<evidence type="ECO:0000256" key="1">
    <source>
        <dbReference type="ARBA" id="ARBA00022448"/>
    </source>
</evidence>
<comment type="function">
    <text evidence="16">NQR complex catalyzes the reduction of ubiquinone-1 to ubiquinol by two successive reactions, coupled with the transport of Na(+) ions from the cytoplasm to the periplasm. NqrA to NqrE are probably involved in the second step, the conversion of ubisemiquinone to ubiquinol.</text>
</comment>
<dbReference type="SMART" id="SM00900">
    <property type="entry name" value="FMN_bind"/>
    <property type="match status" value="1"/>
</dbReference>
<reference evidence="19 20" key="1">
    <citation type="submission" date="2020-08" db="EMBL/GenBank/DDBJ databases">
        <title>Genomic Encyclopedia of Type Strains, Phase IV (KMG-IV): sequencing the most valuable type-strain genomes for metagenomic binning, comparative biology and taxonomic classification.</title>
        <authorList>
            <person name="Goeker M."/>
        </authorList>
    </citation>
    <scope>NUCLEOTIDE SEQUENCE [LARGE SCALE GENOMIC DNA]</scope>
    <source>
        <strain evidence="19 20">DSM 22548</strain>
    </source>
</reference>
<comment type="catalytic activity">
    <reaction evidence="16 17">
        <text>a ubiquinone + n Na(+)(in) + NADH + H(+) = a ubiquinol + n Na(+)(out) + NAD(+)</text>
        <dbReference type="Rhea" id="RHEA:47748"/>
        <dbReference type="Rhea" id="RHEA-COMP:9565"/>
        <dbReference type="Rhea" id="RHEA-COMP:9566"/>
        <dbReference type="ChEBI" id="CHEBI:15378"/>
        <dbReference type="ChEBI" id="CHEBI:16389"/>
        <dbReference type="ChEBI" id="CHEBI:17976"/>
        <dbReference type="ChEBI" id="CHEBI:29101"/>
        <dbReference type="ChEBI" id="CHEBI:57540"/>
        <dbReference type="ChEBI" id="CHEBI:57945"/>
        <dbReference type="EC" id="7.2.1.1"/>
    </reaction>
</comment>
<keyword evidence="3" id="KW-0997">Cell inner membrane</keyword>
<dbReference type="InterPro" id="IPR007329">
    <property type="entry name" value="FMN-bd"/>
</dbReference>
<dbReference type="GO" id="GO:0005886">
    <property type="term" value="C:plasma membrane"/>
    <property type="evidence" value="ECO:0007669"/>
    <property type="project" value="UniProtKB-SubCell"/>
</dbReference>
<keyword evidence="5 16" id="KW-0285">Flavoprotein</keyword>
<evidence type="ECO:0000256" key="7">
    <source>
        <dbReference type="ARBA" id="ARBA00022692"/>
    </source>
</evidence>
<evidence type="ECO:0000256" key="11">
    <source>
        <dbReference type="ARBA" id="ARBA00023053"/>
    </source>
</evidence>
<keyword evidence="6 16" id="KW-0288">FMN</keyword>
<dbReference type="GO" id="GO:0010181">
    <property type="term" value="F:FMN binding"/>
    <property type="evidence" value="ECO:0007669"/>
    <property type="project" value="UniProtKB-UniRule"/>
</dbReference>
<dbReference type="PANTHER" id="PTHR37838">
    <property type="entry name" value="NA(+)-TRANSLOCATING NADH-QUINONE REDUCTASE SUBUNIT C"/>
    <property type="match status" value="1"/>
</dbReference>
<gene>
    <name evidence="16" type="primary">nqrC</name>
    <name evidence="19" type="ORF">FHS60_001883</name>
</gene>
<dbReference type="AlphaFoldDB" id="A0A7W5UFN8"/>
<evidence type="ECO:0000313" key="19">
    <source>
        <dbReference type="EMBL" id="MBB3703394.1"/>
    </source>
</evidence>
<dbReference type="PIRSF" id="PIRSF009437">
    <property type="entry name" value="NQR-1_subunit_C"/>
    <property type="match status" value="1"/>
</dbReference>
<evidence type="ECO:0000313" key="20">
    <source>
        <dbReference type="Proteomes" id="UP000541425"/>
    </source>
</evidence>
<dbReference type="NCBIfam" id="TIGR01938">
    <property type="entry name" value="nqrC"/>
    <property type="match status" value="1"/>
</dbReference>
<name>A0A7W5UFN8_9BACT</name>
<evidence type="ECO:0000256" key="3">
    <source>
        <dbReference type="ARBA" id="ARBA00022519"/>
    </source>
</evidence>
<comment type="subcellular location">
    <subcellularLocation>
        <location evidence="16">Cell membrane</location>
        <topology evidence="16">Single-pass membrane protein</topology>
    </subcellularLocation>
</comment>
<dbReference type="PANTHER" id="PTHR37838:SF1">
    <property type="entry name" value="NA(+)-TRANSLOCATING NADH-QUINONE REDUCTASE SUBUNIT C"/>
    <property type="match status" value="1"/>
</dbReference>
<dbReference type="GO" id="GO:0006814">
    <property type="term" value="P:sodium ion transport"/>
    <property type="evidence" value="ECO:0007669"/>
    <property type="project" value="UniProtKB-UniRule"/>
</dbReference>
<dbReference type="EMBL" id="JACICA010000012">
    <property type="protein sequence ID" value="MBB3703394.1"/>
    <property type="molecule type" value="Genomic_DNA"/>
</dbReference>
<evidence type="ECO:0000256" key="16">
    <source>
        <dbReference type="HAMAP-Rule" id="MF_00427"/>
    </source>
</evidence>
<feature type="modified residue" description="FMN phosphoryl threonine" evidence="16">
    <location>
        <position position="208"/>
    </location>
</feature>
<evidence type="ECO:0000256" key="4">
    <source>
        <dbReference type="ARBA" id="ARBA00022553"/>
    </source>
</evidence>
<keyword evidence="15 16" id="KW-0739">Sodium transport</keyword>
<dbReference type="EC" id="7.2.1.1" evidence="16 17"/>
<organism evidence="19 20">
    <name type="scientific">Alloprevotella rava</name>
    <dbReference type="NCBI Taxonomy" id="671218"/>
    <lineage>
        <taxon>Bacteria</taxon>
        <taxon>Pseudomonadati</taxon>
        <taxon>Bacteroidota</taxon>
        <taxon>Bacteroidia</taxon>
        <taxon>Bacteroidales</taxon>
        <taxon>Prevotellaceae</taxon>
        <taxon>Alloprevotella</taxon>
    </lineage>
</organism>
<accession>A0A7W5UFN8</accession>
<comment type="caution">
    <text evidence="16">Lacks conserved residue(s) required for the propagation of feature annotation.</text>
</comment>
<evidence type="ECO:0000256" key="2">
    <source>
        <dbReference type="ARBA" id="ARBA00022475"/>
    </source>
</evidence>
<evidence type="ECO:0000256" key="5">
    <source>
        <dbReference type="ARBA" id="ARBA00022630"/>
    </source>
</evidence>
<dbReference type="RefSeq" id="WP_183697727.1">
    <property type="nucleotide sequence ID" value="NZ_JACICA010000012.1"/>
</dbReference>
<comment type="subunit">
    <text evidence="16 17">Composed of six subunits; NqrA, NqrB, NqrC, NqrD, NqrE and NqrF.</text>
</comment>
<feature type="domain" description="FMN-binding" evidence="18">
    <location>
        <begin position="128"/>
        <end position="225"/>
    </location>
</feature>
<comment type="caution">
    <text evidence="19">The sequence shown here is derived from an EMBL/GenBank/DDBJ whole genome shotgun (WGS) entry which is preliminary data.</text>
</comment>
<dbReference type="Pfam" id="PF04205">
    <property type="entry name" value="FMN_bind"/>
    <property type="match status" value="1"/>
</dbReference>
<evidence type="ECO:0000256" key="6">
    <source>
        <dbReference type="ARBA" id="ARBA00022643"/>
    </source>
</evidence>
<comment type="similarity">
    <text evidence="16 17">Belongs to the NqrC family.</text>
</comment>
<keyword evidence="14 16" id="KW-0472">Membrane</keyword>
<protein>
    <recommendedName>
        <fullName evidence="16 17">Na(+)-translocating NADH-quinone reductase subunit C</fullName>
        <shortName evidence="16 17">Na(+)-NQR subunit C</shortName>
        <shortName evidence="16 17">Na(+)-translocating NQR subunit C</shortName>
        <ecNumber evidence="16 17">7.2.1.1</ecNumber>
    </recommendedName>
    <alternativeName>
        <fullName evidence="16 17">NQR complex subunit C</fullName>
    </alternativeName>
    <alternativeName>
        <fullName evidence="16 17">NQR-1 subunit C</fullName>
    </alternativeName>
</protein>
<dbReference type="HAMAP" id="MF_00427">
    <property type="entry name" value="NqrC"/>
    <property type="match status" value="1"/>
</dbReference>
<keyword evidence="4 16" id="KW-0597">Phosphoprotein</keyword>
<keyword evidence="7 16" id="KW-0812">Transmembrane</keyword>
<keyword evidence="13 16" id="KW-0830">Ubiquinone</keyword>
<keyword evidence="19" id="KW-0560">Oxidoreductase</keyword>
<keyword evidence="9 16" id="KW-1133">Transmembrane helix</keyword>
<evidence type="ECO:0000256" key="9">
    <source>
        <dbReference type="ARBA" id="ARBA00022989"/>
    </source>
</evidence>
<evidence type="ECO:0000256" key="14">
    <source>
        <dbReference type="ARBA" id="ARBA00023136"/>
    </source>
</evidence>
<keyword evidence="8 16" id="KW-1278">Translocase</keyword>
<proteinExistence type="inferred from homology"/>
<dbReference type="InterPro" id="IPR010204">
    <property type="entry name" value="NqrC"/>
</dbReference>